<feature type="chain" id="PRO_5002544880" description="Cell wall protein" evidence="1">
    <location>
        <begin position="17"/>
        <end position="337"/>
    </location>
</feature>
<feature type="signal peptide" evidence="1">
    <location>
        <begin position="1"/>
        <end position="16"/>
    </location>
</feature>
<dbReference type="AlphaFoldDB" id="A0A0G2HJJ4"/>
<evidence type="ECO:0000256" key="1">
    <source>
        <dbReference type="SAM" id="SignalP"/>
    </source>
</evidence>
<name>A0A0G2HJJ4_9PEZI</name>
<evidence type="ECO:0000313" key="3">
    <source>
        <dbReference type="Proteomes" id="UP000034680"/>
    </source>
</evidence>
<evidence type="ECO:0008006" key="4">
    <source>
        <dbReference type="Google" id="ProtNLM"/>
    </source>
</evidence>
<dbReference type="STRING" id="1214573.A0A0G2HJJ4"/>
<sequence length="337" mass="33569">MKTAAIIFVLAGLSAAEAPQEHSHEAIVQATQAMLELDNPLQIENAVFGLLGDAGAKSGAGNVTNLKCLQQNIADQAFTNAKAANSVAGMANALMFRALERNTTPVGGASEACDETAVNPEVAAVTQHQDPASPEAAGNKQVVLDLATQLQAVGADPNLAIQTGTFPAGTVGDPTGDGFICDDSADPVGCIFSTNMLVADATEAEITSHLAGAQVSTDVVAAQAEQGDLAQLAELAQTVNLTKQAADLQGEANAKGTIFTLGAKAAAAHPNAADAQRAVAAALSANATAAAAAADGVTARCTTAVRQTVQQSDNSGGTAALVESDGIATCVGVQQAA</sequence>
<proteinExistence type="predicted"/>
<dbReference type="OrthoDB" id="2153847at2759"/>
<dbReference type="EMBL" id="LCUC01000168">
    <property type="protein sequence ID" value="KKY35213.1"/>
    <property type="molecule type" value="Genomic_DNA"/>
</dbReference>
<accession>A0A0G2HJJ4</accession>
<dbReference type="Proteomes" id="UP000034680">
    <property type="component" value="Unassembled WGS sequence"/>
</dbReference>
<gene>
    <name evidence="2" type="ORF">UCDDA912_g04758</name>
</gene>
<keyword evidence="3" id="KW-1185">Reference proteome</keyword>
<reference evidence="2 3" key="2">
    <citation type="submission" date="2015-05" db="EMBL/GenBank/DDBJ databases">
        <authorList>
            <person name="Morales-Cruz A."/>
            <person name="Amrine K.C."/>
            <person name="Cantu D."/>
        </authorList>
    </citation>
    <scope>NUCLEOTIDE SEQUENCE [LARGE SCALE GENOMIC DNA]</scope>
    <source>
        <strain evidence="2">DA912</strain>
    </source>
</reference>
<keyword evidence="1" id="KW-0732">Signal</keyword>
<reference evidence="2 3" key="1">
    <citation type="submission" date="2015-05" db="EMBL/GenBank/DDBJ databases">
        <title>Distinctive expansion of gene families associated with plant cell wall degradation and secondary metabolism in the genomes of grapevine trunk pathogens.</title>
        <authorList>
            <person name="Lawrence D.P."/>
            <person name="Travadon R."/>
            <person name="Rolshausen P.E."/>
            <person name="Baumgartner K."/>
        </authorList>
    </citation>
    <scope>NUCLEOTIDE SEQUENCE [LARGE SCALE GENOMIC DNA]</scope>
    <source>
        <strain evidence="2">DA912</strain>
    </source>
</reference>
<organism evidence="2 3">
    <name type="scientific">Diaporthe ampelina</name>
    <dbReference type="NCBI Taxonomy" id="1214573"/>
    <lineage>
        <taxon>Eukaryota</taxon>
        <taxon>Fungi</taxon>
        <taxon>Dikarya</taxon>
        <taxon>Ascomycota</taxon>
        <taxon>Pezizomycotina</taxon>
        <taxon>Sordariomycetes</taxon>
        <taxon>Sordariomycetidae</taxon>
        <taxon>Diaporthales</taxon>
        <taxon>Diaporthaceae</taxon>
        <taxon>Diaporthe</taxon>
    </lineage>
</organism>
<evidence type="ECO:0000313" key="2">
    <source>
        <dbReference type="EMBL" id="KKY35213.1"/>
    </source>
</evidence>
<comment type="caution">
    <text evidence="2">The sequence shown here is derived from an EMBL/GenBank/DDBJ whole genome shotgun (WGS) entry which is preliminary data.</text>
</comment>
<protein>
    <recommendedName>
        <fullName evidence="4">Cell wall protein</fullName>
    </recommendedName>
</protein>